<protein>
    <submittedName>
        <fullName evidence="2">Uncharacterized protein</fullName>
    </submittedName>
</protein>
<dbReference type="AlphaFoldDB" id="A0AAV2VMB2"/>
<evidence type="ECO:0000313" key="3">
    <source>
        <dbReference type="Proteomes" id="UP000018211"/>
    </source>
</evidence>
<dbReference type="EMBL" id="CAOF01000065">
    <property type="protein sequence ID" value="CCO45818.1"/>
    <property type="molecule type" value="Genomic_DNA"/>
</dbReference>
<evidence type="ECO:0000256" key="1">
    <source>
        <dbReference type="SAM" id="SignalP"/>
    </source>
</evidence>
<dbReference type="Proteomes" id="UP000018211">
    <property type="component" value="Unassembled WGS sequence"/>
</dbReference>
<feature type="signal peptide" evidence="1">
    <location>
        <begin position="1"/>
        <end position="21"/>
    </location>
</feature>
<feature type="chain" id="PRO_5043785886" evidence="1">
    <location>
        <begin position="22"/>
        <end position="181"/>
    </location>
</feature>
<reference evidence="2 3" key="1">
    <citation type="journal article" date="2013" name="ISME J.">
        <title>Comparative genomics of pathogenic lineages of Vibrio nigripulchritudo identifies virulence-associated traits.</title>
        <authorList>
            <person name="Goudenege D."/>
            <person name="Labreuche Y."/>
            <person name="Krin E."/>
            <person name="Ansquer D."/>
            <person name="Mangenot S."/>
            <person name="Calteau A."/>
            <person name="Medigue C."/>
            <person name="Mazel D."/>
            <person name="Polz M.F."/>
            <person name="Le Roux F."/>
        </authorList>
    </citation>
    <scope>NUCLEOTIDE SEQUENCE [LARGE SCALE GENOMIC DNA]</scope>
    <source>
        <strain evidence="2 3">SOn1</strain>
    </source>
</reference>
<organism evidence="2 3">
    <name type="scientific">Vibrio nigripulchritudo SOn1</name>
    <dbReference type="NCBI Taxonomy" id="1238450"/>
    <lineage>
        <taxon>Bacteria</taxon>
        <taxon>Pseudomonadati</taxon>
        <taxon>Pseudomonadota</taxon>
        <taxon>Gammaproteobacteria</taxon>
        <taxon>Vibrionales</taxon>
        <taxon>Vibrionaceae</taxon>
        <taxon>Vibrio</taxon>
    </lineage>
</organism>
<evidence type="ECO:0000313" key="2">
    <source>
        <dbReference type="EMBL" id="CCO45818.1"/>
    </source>
</evidence>
<proteinExistence type="predicted"/>
<accession>A0AAV2VMB2</accession>
<gene>
    <name evidence="2" type="ORF">VIBNISOn1_1570026</name>
</gene>
<dbReference type="RefSeq" id="WP_022604068.1">
    <property type="nucleotide sequence ID" value="NZ_LK391965.1"/>
</dbReference>
<comment type="caution">
    <text evidence="2">The sequence shown here is derived from an EMBL/GenBank/DDBJ whole genome shotgun (WGS) entry which is preliminary data.</text>
</comment>
<sequence>MKLKLSLLPLIFTIGSFSTFAADNEKNIIEKKVMDWMHVEVKSVKGIAVRHVFSCSFYSATPVLKHRDGESSFGDHKFYSLNGELEELITPTSTQVMPDVSGCLKSDFRLNTQEDAEYLLEALDTLFASGSHFDQGVEKKAIKGKDGWKLITGEFFDDLSGYKVVTDEKGKIKKIEYVLGL</sequence>
<keyword evidence="1" id="KW-0732">Signal</keyword>
<name>A0AAV2VMB2_9VIBR</name>